<name>A0A9P6IHC9_9FUNG</name>
<comment type="caution">
    <text evidence="5">Lacks conserved residue(s) required for the propagation of feature annotation.</text>
</comment>
<evidence type="ECO:0000256" key="5">
    <source>
        <dbReference type="PROSITE-ProRule" id="PRU01240"/>
    </source>
</evidence>
<dbReference type="InterPro" id="IPR000209">
    <property type="entry name" value="Peptidase_S8/S53_dom"/>
</dbReference>
<dbReference type="SUPFAM" id="SSF52743">
    <property type="entry name" value="Subtilisin-like"/>
    <property type="match status" value="1"/>
</dbReference>
<dbReference type="Gene3D" id="3.50.30.30">
    <property type="match status" value="1"/>
</dbReference>
<dbReference type="InterPro" id="IPR051048">
    <property type="entry name" value="Peptidase_S8/S53_subtilisin"/>
</dbReference>
<dbReference type="EMBL" id="JAAAHW010012140">
    <property type="protein sequence ID" value="KAF9915616.1"/>
    <property type="molecule type" value="Genomic_DNA"/>
</dbReference>
<keyword evidence="3" id="KW-0378">Hydrolase</keyword>
<dbReference type="GO" id="GO:0006508">
    <property type="term" value="P:proteolysis"/>
    <property type="evidence" value="ECO:0007669"/>
    <property type="project" value="UniProtKB-KW"/>
</dbReference>
<dbReference type="PROSITE" id="PS51892">
    <property type="entry name" value="SUBTILASE"/>
    <property type="match status" value="1"/>
</dbReference>
<dbReference type="PANTHER" id="PTHR43399:SF4">
    <property type="entry name" value="CELL WALL-ASSOCIATED PROTEASE"/>
    <property type="match status" value="1"/>
</dbReference>
<keyword evidence="8" id="KW-1185">Reference proteome</keyword>
<comment type="caution">
    <text evidence="7">The sequence shown here is derived from an EMBL/GenBank/DDBJ whole genome shotgun (WGS) entry which is preliminary data.</text>
</comment>
<dbReference type="PANTHER" id="PTHR43399">
    <property type="entry name" value="SUBTILISIN-RELATED"/>
    <property type="match status" value="1"/>
</dbReference>
<evidence type="ECO:0000256" key="1">
    <source>
        <dbReference type="ARBA" id="ARBA00011073"/>
    </source>
</evidence>
<comment type="similarity">
    <text evidence="1 5">Belongs to the peptidase S8 family.</text>
</comment>
<dbReference type="InterPro" id="IPR036852">
    <property type="entry name" value="Peptidase_S8/S53_dom_sf"/>
</dbReference>
<sequence>MASIENNAGDALVAAWKKTPSTKLTWSKSASNFLVEGGGAPSYFSSYGLDGELRSKPDIAAPGGNILSTLPTNHPGESPYGVKSGTSMATPYIAGSYALYMQAKGIKSRDVNMQPNKPRSDDIRQVLKNTAKRSSNINSKTLASVAKQGAGLVNVLNAIETTTSITPDHIDLLDSDHFHKTVKISIKNNGRHTETYT</sequence>
<evidence type="ECO:0000259" key="6">
    <source>
        <dbReference type="Pfam" id="PF00082"/>
    </source>
</evidence>
<reference evidence="7" key="1">
    <citation type="journal article" date="2020" name="Fungal Divers.">
        <title>Resolving the Mortierellaceae phylogeny through synthesis of multi-gene phylogenetics and phylogenomics.</title>
        <authorList>
            <person name="Vandepol N."/>
            <person name="Liber J."/>
            <person name="Desiro A."/>
            <person name="Na H."/>
            <person name="Kennedy M."/>
            <person name="Barry K."/>
            <person name="Grigoriev I.V."/>
            <person name="Miller A.N."/>
            <person name="O'Donnell K."/>
            <person name="Stajich J.E."/>
            <person name="Bonito G."/>
        </authorList>
    </citation>
    <scope>NUCLEOTIDE SEQUENCE</scope>
    <source>
        <strain evidence="7">MES-2147</strain>
    </source>
</reference>
<proteinExistence type="inferred from homology"/>
<keyword evidence="2" id="KW-0645">Protease</keyword>
<dbReference type="InterPro" id="IPR023828">
    <property type="entry name" value="Peptidase_S8_Ser-AS"/>
</dbReference>
<feature type="domain" description="Peptidase S8/S53" evidence="6">
    <location>
        <begin position="39"/>
        <end position="140"/>
    </location>
</feature>
<evidence type="ECO:0000256" key="2">
    <source>
        <dbReference type="ARBA" id="ARBA00022670"/>
    </source>
</evidence>
<dbReference type="GO" id="GO:0004252">
    <property type="term" value="F:serine-type endopeptidase activity"/>
    <property type="evidence" value="ECO:0007669"/>
    <property type="project" value="InterPro"/>
</dbReference>
<evidence type="ECO:0000313" key="7">
    <source>
        <dbReference type="EMBL" id="KAF9915616.1"/>
    </source>
</evidence>
<gene>
    <name evidence="7" type="ORF">BGZ65_000683</name>
</gene>
<accession>A0A9P6IHC9</accession>
<evidence type="ECO:0000256" key="4">
    <source>
        <dbReference type="ARBA" id="ARBA00022825"/>
    </source>
</evidence>
<keyword evidence="4" id="KW-0720">Serine protease</keyword>
<dbReference type="OrthoDB" id="206201at2759"/>
<dbReference type="PROSITE" id="PS00138">
    <property type="entry name" value="SUBTILASE_SER"/>
    <property type="match status" value="1"/>
</dbReference>
<feature type="non-terminal residue" evidence="7">
    <location>
        <position position="197"/>
    </location>
</feature>
<dbReference type="Gene3D" id="3.40.50.200">
    <property type="entry name" value="Peptidase S8/S53 domain"/>
    <property type="match status" value="1"/>
</dbReference>
<dbReference type="Pfam" id="PF00082">
    <property type="entry name" value="Peptidase_S8"/>
    <property type="match status" value="1"/>
</dbReference>
<evidence type="ECO:0000313" key="8">
    <source>
        <dbReference type="Proteomes" id="UP000749646"/>
    </source>
</evidence>
<organism evidence="7 8">
    <name type="scientific">Modicella reniformis</name>
    <dbReference type="NCBI Taxonomy" id="1440133"/>
    <lineage>
        <taxon>Eukaryota</taxon>
        <taxon>Fungi</taxon>
        <taxon>Fungi incertae sedis</taxon>
        <taxon>Mucoromycota</taxon>
        <taxon>Mortierellomycotina</taxon>
        <taxon>Mortierellomycetes</taxon>
        <taxon>Mortierellales</taxon>
        <taxon>Mortierellaceae</taxon>
        <taxon>Modicella</taxon>
    </lineage>
</organism>
<dbReference type="AlphaFoldDB" id="A0A9P6IHC9"/>
<protein>
    <recommendedName>
        <fullName evidence="6">Peptidase S8/S53 domain-containing protein</fullName>
    </recommendedName>
</protein>
<dbReference type="Proteomes" id="UP000749646">
    <property type="component" value="Unassembled WGS sequence"/>
</dbReference>
<evidence type="ECO:0000256" key="3">
    <source>
        <dbReference type="ARBA" id="ARBA00022801"/>
    </source>
</evidence>